<feature type="transmembrane region" description="Helical" evidence="6">
    <location>
        <begin position="175"/>
        <end position="194"/>
    </location>
</feature>
<evidence type="ECO:0000256" key="3">
    <source>
        <dbReference type="ARBA" id="ARBA00022692"/>
    </source>
</evidence>
<dbReference type="OrthoDB" id="1728340at2759"/>
<comment type="similarity">
    <text evidence="2 6">Belongs to the drug/metabolite transporter (DMT) superfamily. Plant drug/metabolite exporter (P-DME) (TC 2.A.7.4) family.</text>
</comment>
<name>A0A804N0U1_MAIZE</name>
<sequence length="329" mass="35349">MAPEKLKLLVGVLALQFLLAGFHIVSRAALNMGISEIVFMVYRNLISLALLAPFAYFLEKKDRPPLTFSLLVEFFLLALCGLEQVDLSRRHGLAKVVGTVVSIGGATVITLYKGLPLLHHSDVHVKSSPVTLSSSSGSPILNWTLGCVFILGHCLSWSGWMVLQVPVLKRYPARLSVLSLTCIFGLLQFLAIAAFTEEDLSRWKVRSGGELFTILYAGLVASGVAFALQIWCIDRGGPLFTAVFQPVQTVAVAVMASAILGDQLYTGGIIGAVLIVIGLYFVLWGKSAEKKGARNLLQDQLAQGADVTRHLLGGEASAKDEEAAPAMLA</sequence>
<keyword evidence="3 6" id="KW-0812">Transmembrane</keyword>
<dbReference type="Proteomes" id="UP000007305">
    <property type="component" value="Chromosome 3"/>
</dbReference>
<reference evidence="8" key="3">
    <citation type="submission" date="2021-05" db="UniProtKB">
        <authorList>
            <consortium name="EnsemblPlants"/>
        </authorList>
    </citation>
    <scope>IDENTIFICATION</scope>
    <source>
        <strain evidence="8">cv. B73</strain>
    </source>
</reference>
<dbReference type="InterPro" id="IPR030184">
    <property type="entry name" value="WAT1-related"/>
</dbReference>
<dbReference type="GO" id="GO:0016020">
    <property type="term" value="C:membrane"/>
    <property type="evidence" value="ECO:0007669"/>
    <property type="project" value="UniProtKB-SubCell"/>
</dbReference>
<keyword evidence="4 6" id="KW-1133">Transmembrane helix</keyword>
<dbReference type="GO" id="GO:0022857">
    <property type="term" value="F:transmembrane transporter activity"/>
    <property type="evidence" value="ECO:0007669"/>
    <property type="project" value="InterPro"/>
</dbReference>
<organism evidence="8 9">
    <name type="scientific">Zea mays</name>
    <name type="common">Maize</name>
    <dbReference type="NCBI Taxonomy" id="4577"/>
    <lineage>
        <taxon>Eukaryota</taxon>
        <taxon>Viridiplantae</taxon>
        <taxon>Streptophyta</taxon>
        <taxon>Embryophyta</taxon>
        <taxon>Tracheophyta</taxon>
        <taxon>Spermatophyta</taxon>
        <taxon>Magnoliopsida</taxon>
        <taxon>Liliopsida</taxon>
        <taxon>Poales</taxon>
        <taxon>Poaceae</taxon>
        <taxon>PACMAD clade</taxon>
        <taxon>Panicoideae</taxon>
        <taxon>Andropogonodae</taxon>
        <taxon>Andropogoneae</taxon>
        <taxon>Tripsacinae</taxon>
        <taxon>Zea</taxon>
    </lineage>
</organism>
<dbReference type="PANTHER" id="PTHR31218">
    <property type="entry name" value="WAT1-RELATED PROTEIN"/>
    <property type="match status" value="1"/>
</dbReference>
<dbReference type="InterPro" id="IPR037185">
    <property type="entry name" value="EmrE-like"/>
</dbReference>
<evidence type="ECO:0000256" key="2">
    <source>
        <dbReference type="ARBA" id="ARBA00007635"/>
    </source>
</evidence>
<reference evidence="8" key="2">
    <citation type="submission" date="2019-07" db="EMBL/GenBank/DDBJ databases">
        <authorList>
            <person name="Seetharam A."/>
            <person name="Woodhouse M."/>
            <person name="Cannon E."/>
        </authorList>
    </citation>
    <scope>NUCLEOTIDE SEQUENCE [LARGE SCALE GENOMIC DNA]</scope>
    <source>
        <strain evidence="8">cv. B73</strain>
    </source>
</reference>
<dbReference type="InterPro" id="IPR000620">
    <property type="entry name" value="EamA_dom"/>
</dbReference>
<dbReference type="AlphaFoldDB" id="A0A804N0U1"/>
<dbReference type="Gramene" id="Zm00001eb126130_T004">
    <property type="protein sequence ID" value="Zm00001eb126130_P004"/>
    <property type="gene ID" value="Zm00001eb126130"/>
</dbReference>
<dbReference type="EnsemblPlants" id="Zm00001eb126130_T004">
    <property type="protein sequence ID" value="Zm00001eb126130_P004"/>
    <property type="gene ID" value="Zm00001eb126130"/>
</dbReference>
<feature type="transmembrane region" description="Helical" evidence="6">
    <location>
        <begin position="214"/>
        <end position="232"/>
    </location>
</feature>
<evidence type="ECO:0000259" key="7">
    <source>
        <dbReference type="Pfam" id="PF00892"/>
    </source>
</evidence>
<feature type="transmembrane region" description="Helical" evidence="6">
    <location>
        <begin position="6"/>
        <end position="25"/>
    </location>
</feature>
<evidence type="ECO:0000256" key="1">
    <source>
        <dbReference type="ARBA" id="ARBA00004141"/>
    </source>
</evidence>
<proteinExistence type="evidence at protein level"/>
<comment type="subcellular location">
    <subcellularLocation>
        <location evidence="1 6">Membrane</location>
        <topology evidence="1 6">Multi-pass membrane protein</topology>
    </subcellularLocation>
</comment>
<keyword evidence="5 6" id="KW-0472">Membrane</keyword>
<evidence type="ECO:0000256" key="4">
    <source>
        <dbReference type="ARBA" id="ARBA00022989"/>
    </source>
</evidence>
<gene>
    <name evidence="8" type="primary">LOC100283255</name>
</gene>
<feature type="transmembrane region" description="Helical" evidence="6">
    <location>
        <begin position="37"/>
        <end position="58"/>
    </location>
</feature>
<evidence type="ECO:0000313" key="8">
    <source>
        <dbReference type="EnsemblPlants" id="Zm00001eb126130_P004"/>
    </source>
</evidence>
<evidence type="ECO:0000256" key="5">
    <source>
        <dbReference type="ARBA" id="ARBA00023136"/>
    </source>
</evidence>
<evidence type="ECO:0000256" key="6">
    <source>
        <dbReference type="RuleBase" id="RU363077"/>
    </source>
</evidence>
<feature type="domain" description="EamA" evidence="7">
    <location>
        <begin position="145"/>
        <end position="283"/>
    </location>
</feature>
<keyword evidence="10" id="KW-1267">Proteomics identification</keyword>
<feature type="transmembrane region" description="Helical" evidence="6">
    <location>
        <begin position="94"/>
        <end position="112"/>
    </location>
</feature>
<protein>
    <recommendedName>
        <fullName evidence="6">WAT1-related protein</fullName>
    </recommendedName>
</protein>
<evidence type="ECO:0007829" key="10">
    <source>
        <dbReference type="PeptideAtlas" id="A0A804N0U1"/>
    </source>
</evidence>
<dbReference type="Pfam" id="PF00892">
    <property type="entry name" value="EamA"/>
    <property type="match status" value="1"/>
</dbReference>
<feature type="transmembrane region" description="Helical" evidence="6">
    <location>
        <begin position="265"/>
        <end position="284"/>
    </location>
</feature>
<feature type="transmembrane region" description="Helical" evidence="6">
    <location>
        <begin position="140"/>
        <end position="163"/>
    </location>
</feature>
<reference evidence="9" key="1">
    <citation type="submission" date="2015-12" db="EMBL/GenBank/DDBJ databases">
        <title>Update maize B73 reference genome by single molecule sequencing technologies.</title>
        <authorList>
            <consortium name="Maize Genome Sequencing Project"/>
            <person name="Ware D."/>
        </authorList>
    </citation>
    <scope>NUCLEOTIDE SEQUENCE [LARGE SCALE GENOMIC DNA]</scope>
    <source>
        <strain evidence="9">cv. B73</strain>
    </source>
</reference>
<accession>A0A804N0U1</accession>
<feature type="transmembrane region" description="Helical" evidence="6">
    <location>
        <begin position="239"/>
        <end position="259"/>
    </location>
</feature>
<evidence type="ECO:0000313" key="9">
    <source>
        <dbReference type="Proteomes" id="UP000007305"/>
    </source>
</evidence>
<dbReference type="SUPFAM" id="SSF103481">
    <property type="entry name" value="Multidrug resistance efflux transporter EmrE"/>
    <property type="match status" value="1"/>
</dbReference>
<keyword evidence="9" id="KW-1185">Reference proteome</keyword>